<feature type="transmembrane region" description="Helical" evidence="6">
    <location>
        <begin position="21"/>
        <end position="46"/>
    </location>
</feature>
<dbReference type="Gene3D" id="1.20.1250.20">
    <property type="entry name" value="MFS general substrate transporter like domains"/>
    <property type="match status" value="1"/>
</dbReference>
<reference evidence="7" key="1">
    <citation type="submission" date="2021-01" db="EMBL/GenBank/DDBJ databases">
        <authorList>
            <person name="Corre E."/>
            <person name="Pelletier E."/>
            <person name="Niang G."/>
            <person name="Scheremetjew M."/>
            <person name="Finn R."/>
            <person name="Kale V."/>
            <person name="Holt S."/>
            <person name="Cochrane G."/>
            <person name="Meng A."/>
            <person name="Brown T."/>
            <person name="Cohen L."/>
        </authorList>
    </citation>
    <scope>NUCLEOTIDE SEQUENCE</scope>
    <source>
        <strain evidence="7">CCMP3278</strain>
    </source>
</reference>
<comment type="subcellular location">
    <subcellularLocation>
        <location evidence="1">Endomembrane system</location>
        <topology evidence="1">Multi-pass membrane protein</topology>
    </subcellularLocation>
</comment>
<accession>A0A7S0ZJH0</accession>
<keyword evidence="2" id="KW-0813">Transport</keyword>
<keyword evidence="3 6" id="KW-0812">Transmembrane</keyword>
<evidence type="ECO:0000256" key="5">
    <source>
        <dbReference type="ARBA" id="ARBA00023136"/>
    </source>
</evidence>
<feature type="transmembrane region" description="Helical" evidence="6">
    <location>
        <begin position="58"/>
        <end position="82"/>
    </location>
</feature>
<evidence type="ECO:0000256" key="2">
    <source>
        <dbReference type="ARBA" id="ARBA00022448"/>
    </source>
</evidence>
<proteinExistence type="predicted"/>
<feature type="transmembrane region" description="Helical" evidence="6">
    <location>
        <begin position="149"/>
        <end position="168"/>
    </location>
</feature>
<feature type="transmembrane region" description="Helical" evidence="6">
    <location>
        <begin position="205"/>
        <end position="230"/>
    </location>
</feature>
<keyword evidence="5 6" id="KW-0472">Membrane</keyword>
<dbReference type="EMBL" id="HBFP01011171">
    <property type="protein sequence ID" value="CAD8823662.1"/>
    <property type="molecule type" value="Transcribed_RNA"/>
</dbReference>
<dbReference type="PANTHER" id="PTHR23510">
    <property type="entry name" value="INNER MEMBRANE TRANSPORT PROTEIN YAJR"/>
    <property type="match status" value="1"/>
</dbReference>
<dbReference type="SUPFAM" id="SSF103473">
    <property type="entry name" value="MFS general substrate transporter"/>
    <property type="match status" value="1"/>
</dbReference>
<dbReference type="InterPro" id="IPR036259">
    <property type="entry name" value="MFS_trans_sf"/>
</dbReference>
<evidence type="ECO:0008006" key="8">
    <source>
        <dbReference type="Google" id="ProtNLM"/>
    </source>
</evidence>
<dbReference type="Pfam" id="PF07690">
    <property type="entry name" value="MFS_1"/>
    <property type="match status" value="1"/>
</dbReference>
<evidence type="ECO:0000256" key="3">
    <source>
        <dbReference type="ARBA" id="ARBA00022692"/>
    </source>
</evidence>
<protein>
    <recommendedName>
        <fullName evidence="8">Major facilitator superfamily (MFS) profile domain-containing protein</fullName>
    </recommendedName>
</protein>
<gene>
    <name evidence="7" type="ORF">TOLI1172_LOCUS8060</name>
</gene>
<dbReference type="InterPro" id="IPR051068">
    <property type="entry name" value="MFS_Domain-Containing_Protein"/>
</dbReference>
<organism evidence="7">
    <name type="scientific">Timspurckia oligopyrenoides</name>
    <dbReference type="NCBI Taxonomy" id="708627"/>
    <lineage>
        <taxon>Eukaryota</taxon>
        <taxon>Rhodophyta</taxon>
        <taxon>Bangiophyceae</taxon>
        <taxon>Porphyridiales</taxon>
        <taxon>Porphyridiaceae</taxon>
        <taxon>Timspurckia</taxon>
    </lineage>
</organism>
<dbReference type="GO" id="GO:0012505">
    <property type="term" value="C:endomembrane system"/>
    <property type="evidence" value="ECO:0007669"/>
    <property type="project" value="UniProtKB-SubCell"/>
</dbReference>
<name>A0A7S0ZJH0_9RHOD</name>
<sequence length="303" mass="33251">MSVCRAHVTRTTPKEDRTFHFAYLSALQFVGFAVLPGLGGVLAALPTVNVFGFMELNAFTYPGLVLLLTNVLVIFLLYWYYLDPPEEVSRHKPTQSSAQSQTPMPDDSPDWLALMCCLLINVCFRGVVAELETLASPVLMETFDEDVETSSYVIGSLGFIGLFVYFGFKPIARTFSDRQLVFVGLVLISLGNLLLYQRLFPLPLWLYATGLGLIWSLAYPLGQTAVLSLFSKILAGLPAGGFLGIFSACGSLARVIFATFSGLVWSYFGSTAVFGLTSLYGVLMMLLTLVIYSRLVPARQTLP</sequence>
<dbReference type="PANTHER" id="PTHR23510:SF3">
    <property type="entry name" value="MAJOR FACILITATOR SUPERFAMILY DOMAIN-CONTAINING PROTEIN 8"/>
    <property type="match status" value="1"/>
</dbReference>
<feature type="transmembrane region" description="Helical" evidence="6">
    <location>
        <begin position="242"/>
        <end position="265"/>
    </location>
</feature>
<dbReference type="AlphaFoldDB" id="A0A7S0ZJH0"/>
<feature type="transmembrane region" description="Helical" evidence="6">
    <location>
        <begin position="271"/>
        <end position="292"/>
    </location>
</feature>
<evidence type="ECO:0000256" key="6">
    <source>
        <dbReference type="SAM" id="Phobius"/>
    </source>
</evidence>
<dbReference type="InterPro" id="IPR011701">
    <property type="entry name" value="MFS"/>
</dbReference>
<feature type="transmembrane region" description="Helical" evidence="6">
    <location>
        <begin position="111"/>
        <end position="129"/>
    </location>
</feature>
<keyword evidence="4 6" id="KW-1133">Transmembrane helix</keyword>
<dbReference type="GO" id="GO:0022857">
    <property type="term" value="F:transmembrane transporter activity"/>
    <property type="evidence" value="ECO:0007669"/>
    <property type="project" value="InterPro"/>
</dbReference>
<feature type="transmembrane region" description="Helical" evidence="6">
    <location>
        <begin position="180"/>
        <end position="199"/>
    </location>
</feature>
<evidence type="ECO:0000256" key="1">
    <source>
        <dbReference type="ARBA" id="ARBA00004127"/>
    </source>
</evidence>
<evidence type="ECO:0000256" key="4">
    <source>
        <dbReference type="ARBA" id="ARBA00022989"/>
    </source>
</evidence>
<evidence type="ECO:0000313" key="7">
    <source>
        <dbReference type="EMBL" id="CAD8823662.1"/>
    </source>
</evidence>